<feature type="domain" description="Hexokinase C-terminal" evidence="14">
    <location>
        <begin position="237"/>
        <end position="361"/>
    </location>
</feature>
<evidence type="ECO:0000256" key="5">
    <source>
        <dbReference type="ARBA" id="ARBA00022741"/>
    </source>
</evidence>
<dbReference type="AlphaFoldDB" id="A0A7R9KIW9"/>
<dbReference type="PRINTS" id="PR00475">
    <property type="entry name" value="HEXOKINASE"/>
</dbReference>
<organism evidence="15">
    <name type="scientific">Medioppia subpectinata</name>
    <dbReference type="NCBI Taxonomy" id="1979941"/>
    <lineage>
        <taxon>Eukaryota</taxon>
        <taxon>Metazoa</taxon>
        <taxon>Ecdysozoa</taxon>
        <taxon>Arthropoda</taxon>
        <taxon>Chelicerata</taxon>
        <taxon>Arachnida</taxon>
        <taxon>Acari</taxon>
        <taxon>Acariformes</taxon>
        <taxon>Sarcoptiformes</taxon>
        <taxon>Oribatida</taxon>
        <taxon>Brachypylina</taxon>
        <taxon>Oppioidea</taxon>
        <taxon>Oppiidae</taxon>
        <taxon>Medioppia</taxon>
    </lineage>
</organism>
<evidence type="ECO:0000256" key="12">
    <source>
        <dbReference type="RuleBase" id="RU362007"/>
    </source>
</evidence>
<dbReference type="PROSITE" id="PS51748">
    <property type="entry name" value="HEXOKINASE_2"/>
    <property type="match status" value="1"/>
</dbReference>
<feature type="domain" description="Hexokinase N-terminal" evidence="13">
    <location>
        <begin position="27"/>
        <end position="229"/>
    </location>
</feature>
<evidence type="ECO:0000256" key="3">
    <source>
        <dbReference type="ARBA" id="ARBA00009225"/>
    </source>
</evidence>
<accession>A0A7R9KIW9</accession>
<evidence type="ECO:0000256" key="8">
    <source>
        <dbReference type="ARBA" id="ARBA00023152"/>
    </source>
</evidence>
<evidence type="ECO:0000259" key="14">
    <source>
        <dbReference type="Pfam" id="PF03727"/>
    </source>
</evidence>
<evidence type="ECO:0000313" key="16">
    <source>
        <dbReference type="Proteomes" id="UP000759131"/>
    </source>
</evidence>
<dbReference type="PANTHER" id="PTHR19443">
    <property type="entry name" value="HEXOKINASE"/>
    <property type="match status" value="1"/>
</dbReference>
<dbReference type="OrthoDB" id="6492395at2759"/>
<dbReference type="PROSITE" id="PS00378">
    <property type="entry name" value="HEXOKINASE_1"/>
    <property type="match status" value="1"/>
</dbReference>
<keyword evidence="16" id="KW-1185">Reference proteome</keyword>
<dbReference type="UniPathway" id="UPA00109">
    <property type="reaction ID" value="UER00180"/>
</dbReference>
<dbReference type="EMBL" id="OC856545">
    <property type="protein sequence ID" value="CAD7623916.1"/>
    <property type="molecule type" value="Genomic_DNA"/>
</dbReference>
<sequence length="362" mass="40234">MNSLLLADSVYHNPVLTLNNADNVDKIKNLTKGFLHNKSTLLAVSKTFTDEIQLGLALRPPMRSSLIMANTYVTQLPDGTERGDYISLDLGSTNFRVVLSRFGTDSNTTATTEPEFSVKHYTVPKEFRRGESAQLFNFFADCIADFVGTYLPDSSHTIPLGFTFSFPMKQRSIDVAVLETWTKDFDCPDAVGRDAAQLLQEAIDRHRPALNVRLVAILNDATGTLVQGARLDPTAAVGLILGTGSNACYIEQIDRVEYWTEREGWLRDGYREVIIDMECGGFGDNGVIDWAKTKYDLSLDRESLFPHSYTFEKLFGGKFLGDIVRRVLLDLAQNGLVFDGKVTEQLRTVESFTAADVSAVET</sequence>
<dbReference type="Gene3D" id="3.40.367.20">
    <property type="match status" value="1"/>
</dbReference>
<keyword evidence="4 12" id="KW-0808">Transferase</keyword>
<evidence type="ECO:0000256" key="2">
    <source>
        <dbReference type="ARBA" id="ARBA00005028"/>
    </source>
</evidence>
<dbReference type="GO" id="GO:0005739">
    <property type="term" value="C:mitochondrion"/>
    <property type="evidence" value="ECO:0007669"/>
    <property type="project" value="TreeGrafter"/>
</dbReference>
<reference evidence="15" key="1">
    <citation type="submission" date="2020-11" db="EMBL/GenBank/DDBJ databases">
        <authorList>
            <person name="Tran Van P."/>
        </authorList>
    </citation>
    <scope>NUCLEOTIDE SEQUENCE</scope>
</reference>
<comment type="pathway">
    <text evidence="2">Carbohydrate metabolism; hexose metabolism.</text>
</comment>
<gene>
    <name evidence="15" type="ORF">OSB1V03_LOCUS4363</name>
</gene>
<evidence type="ECO:0000256" key="9">
    <source>
        <dbReference type="ARBA" id="ARBA00044613"/>
    </source>
</evidence>
<dbReference type="GO" id="GO:0001678">
    <property type="term" value="P:intracellular glucose homeostasis"/>
    <property type="evidence" value="ECO:0007669"/>
    <property type="project" value="InterPro"/>
</dbReference>
<comment type="catalytic activity">
    <reaction evidence="10">
        <text>D-fructose + ATP = D-fructose 6-phosphate + ADP + H(+)</text>
        <dbReference type="Rhea" id="RHEA:16125"/>
        <dbReference type="ChEBI" id="CHEBI:15378"/>
        <dbReference type="ChEBI" id="CHEBI:30616"/>
        <dbReference type="ChEBI" id="CHEBI:37721"/>
        <dbReference type="ChEBI" id="CHEBI:61527"/>
        <dbReference type="ChEBI" id="CHEBI:456216"/>
        <dbReference type="EC" id="2.7.1.1"/>
    </reaction>
    <physiologicalReaction direction="left-to-right" evidence="10">
        <dbReference type="Rhea" id="RHEA:16126"/>
    </physiologicalReaction>
</comment>
<dbReference type="InterPro" id="IPR022672">
    <property type="entry name" value="Hexokinase_N"/>
</dbReference>
<dbReference type="UniPathway" id="UPA00242"/>
<dbReference type="GO" id="GO:0006096">
    <property type="term" value="P:glycolytic process"/>
    <property type="evidence" value="ECO:0007669"/>
    <property type="project" value="UniProtKB-UniPathway"/>
</dbReference>
<dbReference type="Pfam" id="PF03727">
    <property type="entry name" value="Hexokinase_2"/>
    <property type="match status" value="1"/>
</dbReference>
<comment type="catalytic activity">
    <reaction evidence="11">
        <text>D-glucose + ATP = D-glucose 6-phosphate + ADP + H(+)</text>
        <dbReference type="Rhea" id="RHEA:17825"/>
        <dbReference type="ChEBI" id="CHEBI:4167"/>
        <dbReference type="ChEBI" id="CHEBI:15378"/>
        <dbReference type="ChEBI" id="CHEBI:30616"/>
        <dbReference type="ChEBI" id="CHEBI:61548"/>
        <dbReference type="ChEBI" id="CHEBI:456216"/>
        <dbReference type="EC" id="2.7.1.1"/>
    </reaction>
    <physiologicalReaction direction="left-to-right" evidence="11">
        <dbReference type="Rhea" id="RHEA:17826"/>
    </physiologicalReaction>
</comment>
<keyword evidence="5 12" id="KW-0547">Nucleotide-binding</keyword>
<dbReference type="EC" id="2.7.1.-" evidence="12"/>
<keyword evidence="6 12" id="KW-0418">Kinase</keyword>
<keyword evidence="8 12" id="KW-0324">Glycolysis</keyword>
<dbReference type="InterPro" id="IPR022673">
    <property type="entry name" value="Hexokinase_C"/>
</dbReference>
<dbReference type="SUPFAM" id="SSF53067">
    <property type="entry name" value="Actin-like ATPase domain"/>
    <property type="match status" value="2"/>
</dbReference>
<evidence type="ECO:0000256" key="6">
    <source>
        <dbReference type="ARBA" id="ARBA00022777"/>
    </source>
</evidence>
<dbReference type="GO" id="GO:0008865">
    <property type="term" value="F:fructokinase activity"/>
    <property type="evidence" value="ECO:0007669"/>
    <property type="project" value="TreeGrafter"/>
</dbReference>
<dbReference type="InterPro" id="IPR001312">
    <property type="entry name" value="Hexokinase"/>
</dbReference>
<dbReference type="Gene3D" id="3.30.420.40">
    <property type="match status" value="1"/>
</dbReference>
<dbReference type="Pfam" id="PF00349">
    <property type="entry name" value="Hexokinase_1"/>
    <property type="match status" value="1"/>
</dbReference>
<evidence type="ECO:0000256" key="4">
    <source>
        <dbReference type="ARBA" id="ARBA00022679"/>
    </source>
</evidence>
<name>A0A7R9KIW9_9ACAR</name>
<dbReference type="EMBL" id="CAJPIZ010001970">
    <property type="protein sequence ID" value="CAG2104346.1"/>
    <property type="molecule type" value="Genomic_DNA"/>
</dbReference>
<comment type="similarity">
    <text evidence="3 12">Belongs to the hexokinase family.</text>
</comment>
<evidence type="ECO:0000259" key="13">
    <source>
        <dbReference type="Pfam" id="PF00349"/>
    </source>
</evidence>
<evidence type="ECO:0000256" key="11">
    <source>
        <dbReference type="ARBA" id="ARBA00048160"/>
    </source>
</evidence>
<dbReference type="GO" id="GO:0004340">
    <property type="term" value="F:glucokinase activity"/>
    <property type="evidence" value="ECO:0007669"/>
    <property type="project" value="TreeGrafter"/>
</dbReference>
<dbReference type="InterPro" id="IPR043129">
    <property type="entry name" value="ATPase_NBD"/>
</dbReference>
<dbReference type="PANTHER" id="PTHR19443:SF54">
    <property type="entry name" value="PHOSPHOTRANSFERASE"/>
    <property type="match status" value="1"/>
</dbReference>
<evidence type="ECO:0000313" key="15">
    <source>
        <dbReference type="EMBL" id="CAD7623916.1"/>
    </source>
</evidence>
<evidence type="ECO:0000256" key="10">
    <source>
        <dbReference type="ARBA" id="ARBA00047905"/>
    </source>
</evidence>
<protein>
    <recommendedName>
        <fullName evidence="12">Phosphotransferase</fullName>
        <ecNumber evidence="12">2.7.1.-</ecNumber>
    </recommendedName>
</protein>
<dbReference type="InterPro" id="IPR019807">
    <property type="entry name" value="Hexokinase_BS"/>
</dbReference>
<keyword evidence="7 12" id="KW-0067">ATP-binding</keyword>
<dbReference type="FunFam" id="3.30.420.40:FF:000805">
    <property type="entry name" value="Hexokinase-2"/>
    <property type="match status" value="1"/>
</dbReference>
<dbReference type="GO" id="GO:0005829">
    <property type="term" value="C:cytosol"/>
    <property type="evidence" value="ECO:0007669"/>
    <property type="project" value="TreeGrafter"/>
</dbReference>
<dbReference type="GO" id="GO:0005536">
    <property type="term" value="F:D-glucose binding"/>
    <property type="evidence" value="ECO:0007669"/>
    <property type="project" value="InterPro"/>
</dbReference>
<dbReference type="GO" id="GO:0006006">
    <property type="term" value="P:glucose metabolic process"/>
    <property type="evidence" value="ECO:0007669"/>
    <property type="project" value="TreeGrafter"/>
</dbReference>
<evidence type="ECO:0000256" key="7">
    <source>
        <dbReference type="ARBA" id="ARBA00022840"/>
    </source>
</evidence>
<comment type="pathway">
    <text evidence="1">Carbohydrate degradation; glycolysis; D-glyceraldehyde 3-phosphate and glycerone phosphate from D-glucose: step 1/4.</text>
</comment>
<dbReference type="GO" id="GO:0005524">
    <property type="term" value="F:ATP binding"/>
    <property type="evidence" value="ECO:0007669"/>
    <property type="project" value="UniProtKB-UniRule"/>
</dbReference>
<evidence type="ECO:0000256" key="1">
    <source>
        <dbReference type="ARBA" id="ARBA00004888"/>
    </source>
</evidence>
<comment type="catalytic activity">
    <reaction evidence="9">
        <text>a D-hexose + ATP = a D-hexose 6-phosphate + ADP + H(+)</text>
        <dbReference type="Rhea" id="RHEA:22740"/>
        <dbReference type="ChEBI" id="CHEBI:4194"/>
        <dbReference type="ChEBI" id="CHEBI:15378"/>
        <dbReference type="ChEBI" id="CHEBI:30616"/>
        <dbReference type="ChEBI" id="CHEBI:229467"/>
        <dbReference type="ChEBI" id="CHEBI:456216"/>
        <dbReference type="EC" id="2.7.1.1"/>
    </reaction>
    <physiologicalReaction direction="left-to-right" evidence="9">
        <dbReference type="Rhea" id="RHEA:22741"/>
    </physiologicalReaction>
</comment>
<proteinExistence type="inferred from homology"/>
<dbReference type="Proteomes" id="UP000759131">
    <property type="component" value="Unassembled WGS sequence"/>
</dbReference>